<organism evidence="1 2">
    <name type="scientific">Ambrosiozyma monospora</name>
    <name type="common">Yeast</name>
    <name type="synonym">Endomycopsis monosporus</name>
    <dbReference type="NCBI Taxonomy" id="43982"/>
    <lineage>
        <taxon>Eukaryota</taxon>
        <taxon>Fungi</taxon>
        <taxon>Dikarya</taxon>
        <taxon>Ascomycota</taxon>
        <taxon>Saccharomycotina</taxon>
        <taxon>Pichiomycetes</taxon>
        <taxon>Pichiales</taxon>
        <taxon>Pichiaceae</taxon>
        <taxon>Ambrosiozyma</taxon>
    </lineage>
</organism>
<protein>
    <submittedName>
        <fullName evidence="1">Unnamed protein product</fullName>
    </submittedName>
</protein>
<reference evidence="1" key="1">
    <citation type="submission" date="2023-04" db="EMBL/GenBank/DDBJ databases">
        <title>Ambrosiozyma monospora NBRC 10751.</title>
        <authorList>
            <person name="Ichikawa N."/>
            <person name="Sato H."/>
            <person name="Tonouchi N."/>
        </authorList>
    </citation>
    <scope>NUCLEOTIDE SEQUENCE</scope>
    <source>
        <strain evidence="1">NBRC 10751</strain>
    </source>
</reference>
<comment type="caution">
    <text evidence="1">The sequence shown here is derived from an EMBL/GenBank/DDBJ whole genome shotgun (WGS) entry which is preliminary data.</text>
</comment>
<evidence type="ECO:0000313" key="2">
    <source>
        <dbReference type="Proteomes" id="UP001165064"/>
    </source>
</evidence>
<accession>A0ACB5SWW8</accession>
<keyword evidence="2" id="KW-1185">Reference proteome</keyword>
<name>A0ACB5SWW8_AMBMO</name>
<gene>
    <name evidence="1" type="ORF">Amon02_000197400</name>
</gene>
<dbReference type="Proteomes" id="UP001165064">
    <property type="component" value="Unassembled WGS sequence"/>
</dbReference>
<evidence type="ECO:0000313" key="1">
    <source>
        <dbReference type="EMBL" id="GME74973.1"/>
    </source>
</evidence>
<sequence>MKIMHKQDYITHLGEDCIHNFLTFIFKEVNGKRLGVFDENPSLVTTYTIPEDETDFQDDLNKLLVNLIYLSMKHFGGNLTQIWINGIRDMQLRNKFESFIIKYISPPLITDILNSATNTDSVADDDFSVKLNKSNNEVKCIYEIDEQKLEIGIDLPANYPLSQISVKGLSRIGVDEKKWKSWILACRYVINLQNGTILEAIKHFKSNVQLNFQDYDDCAICYSILNAVDHSTPNKVCTTCKHNFHSACLYRWFKSSGSSTCPLCRAKFQFKKHS</sequence>
<proteinExistence type="predicted"/>
<dbReference type="EMBL" id="BSXS01001068">
    <property type="protein sequence ID" value="GME74973.1"/>
    <property type="molecule type" value="Genomic_DNA"/>
</dbReference>